<evidence type="ECO:0000313" key="1">
    <source>
        <dbReference type="EMBL" id="MEN7549304.1"/>
    </source>
</evidence>
<keyword evidence="2" id="KW-1185">Reference proteome</keyword>
<protein>
    <submittedName>
        <fullName evidence="1">Uncharacterized protein</fullName>
    </submittedName>
</protein>
<dbReference type="AlphaFoldDB" id="A0AAW9SAG7"/>
<reference evidence="1 2" key="1">
    <citation type="submission" date="2024-04" db="EMBL/GenBank/DDBJ databases">
        <title>Novel genus in family Flammeovirgaceae.</title>
        <authorList>
            <person name="Nguyen T.H."/>
            <person name="Vuong T.Q."/>
            <person name="Le H."/>
            <person name="Kim S.-G."/>
        </authorList>
    </citation>
    <scope>NUCLEOTIDE SEQUENCE [LARGE SCALE GENOMIC DNA]</scope>
    <source>
        <strain evidence="1 2">JCM 23209</strain>
    </source>
</reference>
<name>A0AAW9SAG7_9BACT</name>
<organism evidence="1 2">
    <name type="scientific">Rapidithrix thailandica</name>
    <dbReference type="NCBI Taxonomy" id="413964"/>
    <lineage>
        <taxon>Bacteria</taxon>
        <taxon>Pseudomonadati</taxon>
        <taxon>Bacteroidota</taxon>
        <taxon>Cytophagia</taxon>
        <taxon>Cytophagales</taxon>
        <taxon>Flammeovirgaceae</taxon>
        <taxon>Rapidithrix</taxon>
    </lineage>
</organism>
<dbReference type="Proteomes" id="UP001403385">
    <property type="component" value="Unassembled WGS sequence"/>
</dbReference>
<dbReference type="RefSeq" id="WP_346822080.1">
    <property type="nucleotide sequence ID" value="NZ_JBDKWZ010000008.1"/>
</dbReference>
<evidence type="ECO:0000313" key="2">
    <source>
        <dbReference type="Proteomes" id="UP001403385"/>
    </source>
</evidence>
<accession>A0AAW9SAG7</accession>
<comment type="caution">
    <text evidence="1">The sequence shown here is derived from an EMBL/GenBank/DDBJ whole genome shotgun (WGS) entry which is preliminary data.</text>
</comment>
<sequence length="201" mass="23715">MKTYIIKPGKHFPKWPPYSFRGPVLRFGKRSVTVEYTVVFGVMTEYHLGNHNQKDWNKFPGIVWGLNPQKFSARFGWRYLPESGTWEIGYYVHDGDKQAIYPEVANKHVLECHRGLPYRLKIVDDGEAYHFYVQGKHYHTVSKQQKTPWYGYRVGPYFGGDEVAPTELWVIADKNMDWKELVNLDKQWMTHTRNLNANRTS</sequence>
<dbReference type="EMBL" id="JBDKWZ010000008">
    <property type="protein sequence ID" value="MEN7549304.1"/>
    <property type="molecule type" value="Genomic_DNA"/>
</dbReference>
<gene>
    <name evidence="1" type="ORF">AAG747_15375</name>
</gene>
<proteinExistence type="predicted"/>